<dbReference type="EC" id="3.2.1.35" evidence="3"/>
<dbReference type="Pfam" id="PF01630">
    <property type="entry name" value="Glyco_hydro_56"/>
    <property type="match status" value="1"/>
</dbReference>
<dbReference type="InterPro" id="IPR013785">
    <property type="entry name" value="Aldolase_TIM"/>
</dbReference>
<dbReference type="GO" id="GO:0030214">
    <property type="term" value="P:hyaluronan catabolic process"/>
    <property type="evidence" value="ECO:0007669"/>
    <property type="project" value="TreeGrafter"/>
</dbReference>
<dbReference type="AlphaFoldDB" id="A0A914GYK1"/>
<name>A0A914GYK1_GLORO</name>
<comment type="similarity">
    <text evidence="1 3">Belongs to the glycosyl hydrolase 56 family.</text>
</comment>
<keyword evidence="3" id="KW-0326">Glycosidase</keyword>
<protein>
    <recommendedName>
        <fullName evidence="3">Hyaluronidase</fullName>
        <ecNumber evidence="3">3.2.1.35</ecNumber>
    </recommendedName>
</protein>
<dbReference type="GO" id="GO:0004415">
    <property type="term" value="F:hyalurononglucosaminidase activity"/>
    <property type="evidence" value="ECO:0007669"/>
    <property type="project" value="UniProtKB-UniRule"/>
</dbReference>
<keyword evidence="2" id="KW-1015">Disulfide bond</keyword>
<dbReference type="Gene3D" id="3.20.20.70">
    <property type="entry name" value="Aldolase class I"/>
    <property type="match status" value="1"/>
</dbReference>
<sequence length="466" mass="53356">MSPFFRLPPALFLPNTRFLIFLLGFWWLLIFQSVAIHPLEACSPVFPRNWPSITQIYWAVPSQTCVNRTDPPLDPTRFGIRTNAGQNFHGTEVVIFYESQLGLYPYIEYGGAGAEDNVGNVIVANKANLLKFINGGIPQNADLRQHLVKAREDILRAIPNPNFSGPAVIDYERWRPEYSLNWDQRRVYQRHSTLDALRRFPGISEKAATELGREIKFIVETIRLGRKLRPDALWGFYDTPLCNYNAGEGQPEERHCHEQFKKHNDKLWWLFGEVSALYSSVYLYDGDTKRRKGVCERHMQAKVSKAEWVNSLRRRDKPIVLFTKFELDPYSSAKTDSFYTKDDLFCTIDFTAQLGIDALIIWSTSQQMRERCSRLSAYVRDLFGPFVDGVLRRVNDPSLSSKFPVVPPDCAIPMAVVYCAIGADNACHGTVMSRGPGQSLHVFALRTIYTANIAITDNKQTMDFYR</sequence>
<dbReference type="WBParaSite" id="Gr19_v10_g11971.t1">
    <property type="protein sequence ID" value="Gr19_v10_g11971.t1"/>
    <property type="gene ID" value="Gr19_v10_g11971"/>
</dbReference>
<keyword evidence="4" id="KW-1185">Reference proteome</keyword>
<dbReference type="GO" id="GO:0005975">
    <property type="term" value="P:carbohydrate metabolic process"/>
    <property type="evidence" value="ECO:0007669"/>
    <property type="project" value="InterPro"/>
</dbReference>
<dbReference type="PRINTS" id="PR00846">
    <property type="entry name" value="GLHYDRLASE56"/>
</dbReference>
<proteinExistence type="inferred from homology"/>
<organism evidence="4 5">
    <name type="scientific">Globodera rostochiensis</name>
    <name type="common">Golden nematode worm</name>
    <name type="synonym">Heterodera rostochiensis</name>
    <dbReference type="NCBI Taxonomy" id="31243"/>
    <lineage>
        <taxon>Eukaryota</taxon>
        <taxon>Metazoa</taxon>
        <taxon>Ecdysozoa</taxon>
        <taxon>Nematoda</taxon>
        <taxon>Chromadorea</taxon>
        <taxon>Rhabditida</taxon>
        <taxon>Tylenchina</taxon>
        <taxon>Tylenchomorpha</taxon>
        <taxon>Tylenchoidea</taxon>
        <taxon>Heteroderidae</taxon>
        <taxon>Heteroderinae</taxon>
        <taxon>Globodera</taxon>
    </lineage>
</organism>
<evidence type="ECO:0000313" key="5">
    <source>
        <dbReference type="WBParaSite" id="Gr19_v10_g11971.t1"/>
    </source>
</evidence>
<dbReference type="SUPFAM" id="SSF51445">
    <property type="entry name" value="(Trans)glycosidases"/>
    <property type="match status" value="1"/>
</dbReference>
<evidence type="ECO:0000313" key="4">
    <source>
        <dbReference type="Proteomes" id="UP000887572"/>
    </source>
</evidence>
<keyword evidence="3" id="KW-0378">Hydrolase</keyword>
<dbReference type="InterPro" id="IPR018155">
    <property type="entry name" value="Hyaluronidase"/>
</dbReference>
<dbReference type="Proteomes" id="UP000887572">
    <property type="component" value="Unplaced"/>
</dbReference>
<comment type="catalytic activity">
    <reaction evidence="3">
        <text>Random hydrolysis of (1-&gt;4)-linkages between N-acetyl-beta-D-glucosamine and D-glucuronate residues in hyaluronate.</text>
        <dbReference type="EC" id="3.2.1.35"/>
    </reaction>
</comment>
<evidence type="ECO:0000256" key="2">
    <source>
        <dbReference type="ARBA" id="ARBA00023157"/>
    </source>
</evidence>
<dbReference type="PANTHER" id="PTHR11769:SF35">
    <property type="entry name" value="HYALURONIDASE"/>
    <property type="match status" value="1"/>
</dbReference>
<evidence type="ECO:0000256" key="3">
    <source>
        <dbReference type="RuleBase" id="RU610713"/>
    </source>
</evidence>
<accession>A0A914GYK1</accession>
<dbReference type="InterPro" id="IPR017853">
    <property type="entry name" value="GH"/>
</dbReference>
<reference evidence="5" key="1">
    <citation type="submission" date="2022-11" db="UniProtKB">
        <authorList>
            <consortium name="WormBaseParasite"/>
        </authorList>
    </citation>
    <scope>IDENTIFICATION</scope>
</reference>
<evidence type="ECO:0000256" key="1">
    <source>
        <dbReference type="ARBA" id="ARBA00008871"/>
    </source>
</evidence>
<dbReference type="PANTHER" id="PTHR11769">
    <property type="entry name" value="HYALURONIDASE"/>
    <property type="match status" value="1"/>
</dbReference>